<evidence type="ECO:0000313" key="3">
    <source>
        <dbReference type="Proteomes" id="UP000694257"/>
    </source>
</evidence>
<evidence type="ECO:0000313" key="2">
    <source>
        <dbReference type="EMBL" id="QXN90173.1"/>
    </source>
</evidence>
<protein>
    <submittedName>
        <fullName evidence="2">SMP-30/gluconolactonase/LRE family protein</fullName>
    </submittedName>
</protein>
<proteinExistence type="predicted"/>
<dbReference type="EMBL" id="CP078145">
    <property type="protein sequence ID" value="QXN90173.1"/>
    <property type="molecule type" value="Genomic_DNA"/>
</dbReference>
<organism evidence="2 3">
    <name type="scientific">Nocardia iowensis</name>
    <dbReference type="NCBI Taxonomy" id="204891"/>
    <lineage>
        <taxon>Bacteria</taxon>
        <taxon>Bacillati</taxon>
        <taxon>Actinomycetota</taxon>
        <taxon>Actinomycetes</taxon>
        <taxon>Mycobacteriales</taxon>
        <taxon>Nocardiaceae</taxon>
        <taxon>Nocardia</taxon>
    </lineage>
</organism>
<reference evidence="2 3" key="1">
    <citation type="submission" date="2021-07" db="EMBL/GenBank/DDBJ databases">
        <title>Whole Genome Sequence of Nocardia Iowensis.</title>
        <authorList>
            <person name="Lamm A."/>
            <person name="Collins-Fairclough A.M."/>
            <person name="Bunk B."/>
            <person name="Sproer C."/>
        </authorList>
    </citation>
    <scope>NUCLEOTIDE SEQUENCE [LARGE SCALE GENOMIC DNA]</scope>
    <source>
        <strain evidence="2 3">NRRL 5646</strain>
    </source>
</reference>
<evidence type="ECO:0000256" key="1">
    <source>
        <dbReference type="SAM" id="SignalP"/>
    </source>
</evidence>
<name>A0ABX8RKM7_NOCIO</name>
<accession>A0ABX8RKM7</accession>
<keyword evidence="1" id="KW-0732">Signal</keyword>
<feature type="signal peptide" evidence="1">
    <location>
        <begin position="1"/>
        <end position="32"/>
    </location>
</feature>
<dbReference type="RefSeq" id="WP_218471045.1">
    <property type="nucleotide sequence ID" value="NZ_BAABJN010000006.1"/>
</dbReference>
<keyword evidence="3" id="KW-1185">Reference proteome</keyword>
<dbReference type="Proteomes" id="UP000694257">
    <property type="component" value="Chromosome"/>
</dbReference>
<sequence>MAIGTRSDRIRAVLLTVAVAAGIVAAAPMASAGTLPSMCADGWEATTLVEGVGNLENLDSDGHGGFYVTGIIDGFLAHVDGAGRFEKLVTGLDHPAGVRVAGPYVYFLTGDGLLEAPGTLRRYEIATGAVTVLLTGLNGPKGLLLLPDGDLLFTTIGTNGPPTGIARYRPSTGEYTRTWSNLPLSNGLALAPGGQSIYADNMTLRIFRIPLDAPENPVVVSEIPNLLSLPDDMEATRADTLYVADHAFGSINQVNTTTGASCAIITGLIKPGPMRNPPDGTTSVRIARDGDGWALYITGMDGTLRRLRPPAGVDLTPATPNR</sequence>
<feature type="chain" id="PRO_5046327413" evidence="1">
    <location>
        <begin position="33"/>
        <end position="322"/>
    </location>
</feature>
<gene>
    <name evidence="2" type="ORF">KV110_32845</name>
</gene>